<keyword evidence="3" id="KW-0349">Heme</keyword>
<evidence type="ECO:0000256" key="3">
    <source>
        <dbReference type="ARBA" id="ARBA00022617"/>
    </source>
</evidence>
<keyword evidence="5" id="KW-0560">Oxidoreductase</keyword>
<keyword evidence="4" id="KW-0479">Metal-binding</keyword>
<dbReference type="GO" id="GO:0004497">
    <property type="term" value="F:monooxygenase activity"/>
    <property type="evidence" value="ECO:0007669"/>
    <property type="project" value="UniProtKB-KW"/>
</dbReference>
<organism evidence="8 9">
    <name type="scientific">Paramarasmius palmivorus</name>
    <dbReference type="NCBI Taxonomy" id="297713"/>
    <lineage>
        <taxon>Eukaryota</taxon>
        <taxon>Fungi</taxon>
        <taxon>Dikarya</taxon>
        <taxon>Basidiomycota</taxon>
        <taxon>Agaricomycotina</taxon>
        <taxon>Agaricomycetes</taxon>
        <taxon>Agaricomycetidae</taxon>
        <taxon>Agaricales</taxon>
        <taxon>Marasmiineae</taxon>
        <taxon>Marasmiaceae</taxon>
        <taxon>Paramarasmius</taxon>
    </lineage>
</organism>
<evidence type="ECO:0000256" key="6">
    <source>
        <dbReference type="ARBA" id="ARBA00023004"/>
    </source>
</evidence>
<reference evidence="8 9" key="1">
    <citation type="submission" date="2024-01" db="EMBL/GenBank/DDBJ databases">
        <title>A draft genome for a cacao thread blight-causing isolate of Paramarasmius palmivorus.</title>
        <authorList>
            <person name="Baruah I.K."/>
            <person name="Bukari Y."/>
            <person name="Amoako-Attah I."/>
            <person name="Meinhardt L.W."/>
            <person name="Bailey B.A."/>
            <person name="Cohen S.P."/>
        </authorList>
    </citation>
    <scope>NUCLEOTIDE SEQUENCE [LARGE SCALE GENOMIC DNA]</scope>
    <source>
        <strain evidence="8 9">GH-12</strain>
    </source>
</reference>
<comment type="caution">
    <text evidence="8">The sequence shown here is derived from an EMBL/GenBank/DDBJ whole genome shotgun (WGS) entry which is preliminary data.</text>
</comment>
<dbReference type="Gene3D" id="1.10.630.10">
    <property type="entry name" value="Cytochrome P450"/>
    <property type="match status" value="1"/>
</dbReference>
<dbReference type="InterPro" id="IPR050364">
    <property type="entry name" value="Cytochrome_P450_fung"/>
</dbReference>
<dbReference type="InterPro" id="IPR001128">
    <property type="entry name" value="Cyt_P450"/>
</dbReference>
<evidence type="ECO:0000313" key="9">
    <source>
        <dbReference type="Proteomes" id="UP001383192"/>
    </source>
</evidence>
<keyword evidence="9" id="KW-1185">Reference proteome</keyword>
<keyword evidence="6" id="KW-0408">Iron</keyword>
<comment type="similarity">
    <text evidence="2">Belongs to the cytochrome P450 family.</text>
</comment>
<evidence type="ECO:0000256" key="5">
    <source>
        <dbReference type="ARBA" id="ARBA00023002"/>
    </source>
</evidence>
<dbReference type="GO" id="GO:0020037">
    <property type="term" value="F:heme binding"/>
    <property type="evidence" value="ECO:0007669"/>
    <property type="project" value="InterPro"/>
</dbReference>
<evidence type="ECO:0000256" key="2">
    <source>
        <dbReference type="ARBA" id="ARBA00010617"/>
    </source>
</evidence>
<dbReference type="GO" id="GO:0005506">
    <property type="term" value="F:iron ion binding"/>
    <property type="evidence" value="ECO:0007669"/>
    <property type="project" value="InterPro"/>
</dbReference>
<dbReference type="PANTHER" id="PTHR46300">
    <property type="entry name" value="P450, PUTATIVE (EUROFUNG)-RELATED-RELATED"/>
    <property type="match status" value="1"/>
</dbReference>
<protein>
    <recommendedName>
        <fullName evidence="10">Cytochrome P450</fullName>
    </recommendedName>
</protein>
<accession>A0AAW0CU14</accession>
<evidence type="ECO:0000256" key="7">
    <source>
        <dbReference type="ARBA" id="ARBA00023033"/>
    </source>
</evidence>
<gene>
    <name evidence="8" type="ORF">VNI00_009195</name>
</gene>
<dbReference type="PANTHER" id="PTHR46300:SF7">
    <property type="entry name" value="P450, PUTATIVE (EUROFUNG)-RELATED"/>
    <property type="match status" value="1"/>
</dbReference>
<dbReference type="GO" id="GO:0016705">
    <property type="term" value="F:oxidoreductase activity, acting on paired donors, with incorporation or reduction of molecular oxygen"/>
    <property type="evidence" value="ECO:0007669"/>
    <property type="project" value="InterPro"/>
</dbReference>
<evidence type="ECO:0000313" key="8">
    <source>
        <dbReference type="EMBL" id="KAK7041605.1"/>
    </source>
</evidence>
<evidence type="ECO:0008006" key="10">
    <source>
        <dbReference type="Google" id="ProtNLM"/>
    </source>
</evidence>
<comment type="cofactor">
    <cofactor evidence="1">
        <name>heme</name>
        <dbReference type="ChEBI" id="CHEBI:30413"/>
    </cofactor>
</comment>
<dbReference type="Proteomes" id="UP001383192">
    <property type="component" value="Unassembled WGS sequence"/>
</dbReference>
<dbReference type="Pfam" id="PF00067">
    <property type="entry name" value="p450"/>
    <property type="match status" value="1"/>
</dbReference>
<evidence type="ECO:0000256" key="4">
    <source>
        <dbReference type="ARBA" id="ARBA00022723"/>
    </source>
</evidence>
<dbReference type="AlphaFoldDB" id="A0AAW0CU14"/>
<dbReference type="SUPFAM" id="SSF48264">
    <property type="entry name" value="Cytochrome P450"/>
    <property type="match status" value="1"/>
</dbReference>
<evidence type="ECO:0000256" key="1">
    <source>
        <dbReference type="ARBA" id="ARBA00001971"/>
    </source>
</evidence>
<sequence>MTYIIYAVLGLGLWMIYGNTKRKHPLPPGPKGYPLVGNALQLDGKRPWHTLAEFKEKYGEIVHLRLFSQDVVVLNSAKAAGDLLDRRAAIYSDRPRTPVVDYITGGLNVIFLNLGPLWRSMRRAAHVALNMRAISRYQSIQMHQGIRFAEDMLQSPDKHLEHTQNFAAFEITSLLYNDSSLGQQIEELSKFIHILEHSLSLGTYLVNYFAILEYVPEFLAKWKRDSRKVYEAYSKKFLDYFLPIKESVLQKNESGPSFCATLVETQEQHGLSDLESAWLSATLYMAGYDTTSATLGWLVLAMVAYPDVQLKAQEELDRVIGRARVPMLNDMEHLPYLRAVVKEVRIFMCQLIRDLLMFSVQGTSMASPISTGSVPYFTGGKTIDATSPTGIADLSGRMMYTEAISFRKELLS</sequence>
<name>A0AAW0CU14_9AGAR</name>
<proteinExistence type="inferred from homology"/>
<keyword evidence="7" id="KW-0503">Monooxygenase</keyword>
<dbReference type="EMBL" id="JAYKXP010000033">
    <property type="protein sequence ID" value="KAK7041605.1"/>
    <property type="molecule type" value="Genomic_DNA"/>
</dbReference>
<dbReference type="InterPro" id="IPR036396">
    <property type="entry name" value="Cyt_P450_sf"/>
</dbReference>